<accession>A0A238V4A5</accession>
<proteinExistence type="predicted"/>
<keyword evidence="2" id="KW-1185">Reference proteome</keyword>
<gene>
    <name evidence="1" type="ORF">SAMN06265360_101202</name>
</gene>
<name>A0A238V4A5_9PSEU</name>
<dbReference type="AlphaFoldDB" id="A0A238V4A5"/>
<evidence type="ECO:0000313" key="1">
    <source>
        <dbReference type="EMBL" id="SNR28349.1"/>
    </source>
</evidence>
<organism evidence="1 2">
    <name type="scientific">Haloechinothrix alba</name>
    <dbReference type="NCBI Taxonomy" id="664784"/>
    <lineage>
        <taxon>Bacteria</taxon>
        <taxon>Bacillati</taxon>
        <taxon>Actinomycetota</taxon>
        <taxon>Actinomycetes</taxon>
        <taxon>Pseudonocardiales</taxon>
        <taxon>Pseudonocardiaceae</taxon>
        <taxon>Haloechinothrix</taxon>
    </lineage>
</organism>
<dbReference type="Proteomes" id="UP000198348">
    <property type="component" value="Unassembled WGS sequence"/>
</dbReference>
<dbReference type="EMBL" id="FZNW01000001">
    <property type="protein sequence ID" value="SNR28349.1"/>
    <property type="molecule type" value="Genomic_DNA"/>
</dbReference>
<sequence>MEIIGYCVLLAGLVAVVLATLTLRSLRARLSEVAADTDEVAGRVHALPPDLVDYLGEGDRLVLTAELLNPVELAAEKTWVAKPMSAITPNLLRELVYKQAVTQVHKQLAQSNIEADVRVHRGR</sequence>
<protein>
    <submittedName>
        <fullName evidence="1">Uncharacterized protein</fullName>
    </submittedName>
</protein>
<reference evidence="1 2" key="1">
    <citation type="submission" date="2017-06" db="EMBL/GenBank/DDBJ databases">
        <authorList>
            <person name="Kim H.J."/>
            <person name="Triplett B.A."/>
        </authorList>
    </citation>
    <scope>NUCLEOTIDE SEQUENCE [LARGE SCALE GENOMIC DNA]</scope>
    <source>
        <strain evidence="1 2">DSM 45207</strain>
    </source>
</reference>
<evidence type="ECO:0000313" key="2">
    <source>
        <dbReference type="Proteomes" id="UP000198348"/>
    </source>
</evidence>